<dbReference type="OrthoDB" id="3184970at2759"/>
<reference evidence="1 2" key="1">
    <citation type="journal article" date="2019" name="New Phytol.">
        <title>Comparative genomics reveals unique wood-decay strategies and fruiting body development in the Schizophyllaceae.</title>
        <authorList>
            <person name="Almasi E."/>
            <person name="Sahu N."/>
            <person name="Krizsan K."/>
            <person name="Balint B."/>
            <person name="Kovacs G.M."/>
            <person name="Kiss B."/>
            <person name="Cseklye J."/>
            <person name="Drula E."/>
            <person name="Henrissat B."/>
            <person name="Nagy I."/>
            <person name="Chovatia M."/>
            <person name="Adam C."/>
            <person name="LaButti K."/>
            <person name="Lipzen A."/>
            <person name="Riley R."/>
            <person name="Grigoriev I.V."/>
            <person name="Nagy L.G."/>
        </authorList>
    </citation>
    <scope>NUCLEOTIDE SEQUENCE [LARGE SCALE GENOMIC DNA]</scope>
    <source>
        <strain evidence="1 2">NL-1724</strain>
    </source>
</reference>
<name>A0A550BYT8_9AGAR</name>
<evidence type="ECO:0008006" key="3">
    <source>
        <dbReference type="Google" id="ProtNLM"/>
    </source>
</evidence>
<dbReference type="AlphaFoldDB" id="A0A550BYT8"/>
<evidence type="ECO:0000313" key="1">
    <source>
        <dbReference type="EMBL" id="TRM57721.1"/>
    </source>
</evidence>
<protein>
    <recommendedName>
        <fullName evidence="3">BTB domain-containing protein</fullName>
    </recommendedName>
</protein>
<proteinExistence type="predicted"/>
<gene>
    <name evidence="1" type="ORF">BD626DRAFT_614570</name>
</gene>
<sequence>MARGAHEALGRTIVVLLSALRRGQPSLLPPCLRARPPSLARPSDVCSLTFCAPAHTHFLPAVSNPDSSSSSSPTGTVALVSSDNVRFYIDRAKLERESDAFPPADAQLAPGETVPLTEDGDTLELLLRFVDREEYVNLDDVEFSLLARLAEAAQKYRVYSAMSLCRVFMRAQHDKHPVEVLVYALKHGHDDIVDLAAPHTVGTPCSEMHAAMPSTSHYIAWVRLIHLPRTWTADLMLGRRCTMTNTSPSLTCSWHSTLVIIATESTGFRSRAICWFSYIGVGA</sequence>
<organism evidence="1 2">
    <name type="scientific">Schizophyllum amplum</name>
    <dbReference type="NCBI Taxonomy" id="97359"/>
    <lineage>
        <taxon>Eukaryota</taxon>
        <taxon>Fungi</taxon>
        <taxon>Dikarya</taxon>
        <taxon>Basidiomycota</taxon>
        <taxon>Agaricomycotina</taxon>
        <taxon>Agaricomycetes</taxon>
        <taxon>Agaricomycetidae</taxon>
        <taxon>Agaricales</taxon>
        <taxon>Schizophyllaceae</taxon>
        <taxon>Schizophyllum</taxon>
    </lineage>
</organism>
<dbReference type="STRING" id="97359.A0A550BYT8"/>
<dbReference type="Proteomes" id="UP000320762">
    <property type="component" value="Unassembled WGS sequence"/>
</dbReference>
<accession>A0A550BYT8</accession>
<dbReference type="EMBL" id="VDMD01000043">
    <property type="protein sequence ID" value="TRM57721.1"/>
    <property type="molecule type" value="Genomic_DNA"/>
</dbReference>
<keyword evidence="2" id="KW-1185">Reference proteome</keyword>
<comment type="caution">
    <text evidence="1">The sequence shown here is derived from an EMBL/GenBank/DDBJ whole genome shotgun (WGS) entry which is preliminary data.</text>
</comment>
<evidence type="ECO:0000313" key="2">
    <source>
        <dbReference type="Proteomes" id="UP000320762"/>
    </source>
</evidence>